<organism evidence="1 2">
    <name type="scientific">Effusibacillus consociatus</name>
    <dbReference type="NCBI Taxonomy" id="1117041"/>
    <lineage>
        <taxon>Bacteria</taxon>
        <taxon>Bacillati</taxon>
        <taxon>Bacillota</taxon>
        <taxon>Bacilli</taxon>
        <taxon>Bacillales</taxon>
        <taxon>Alicyclobacillaceae</taxon>
        <taxon>Effusibacillus</taxon>
    </lineage>
</organism>
<name>A0ABV9PYB2_9BACL</name>
<reference evidence="2" key="1">
    <citation type="journal article" date="2019" name="Int. J. Syst. Evol. Microbiol.">
        <title>The Global Catalogue of Microorganisms (GCM) 10K type strain sequencing project: providing services to taxonomists for standard genome sequencing and annotation.</title>
        <authorList>
            <consortium name="The Broad Institute Genomics Platform"/>
            <consortium name="The Broad Institute Genome Sequencing Center for Infectious Disease"/>
            <person name="Wu L."/>
            <person name="Ma J."/>
        </authorList>
    </citation>
    <scope>NUCLEOTIDE SEQUENCE [LARGE SCALE GENOMIC DNA]</scope>
    <source>
        <strain evidence="2">WYCCWR 12678</strain>
    </source>
</reference>
<accession>A0ABV9PYB2</accession>
<gene>
    <name evidence="1" type="ORF">ACFO8Q_06625</name>
</gene>
<evidence type="ECO:0000313" key="1">
    <source>
        <dbReference type="EMBL" id="MFC4767040.1"/>
    </source>
</evidence>
<comment type="caution">
    <text evidence="1">The sequence shown here is derived from an EMBL/GenBank/DDBJ whole genome shotgun (WGS) entry which is preliminary data.</text>
</comment>
<sequence>MRWFRKWRNRPSTGYPDELMNYIVNTAADGQLSDTGIFKSSDAQLKRMVQNIVCFFKAHPGTNRLVFYCHGGLVSEKVAGDGIKDRYKTFLDNHVYPVFFIWQSSFQEALEDHLRETIHERFREMSPIDRIVDEVIEEAAKLFPEPWEAMKRRGEQVFASHGGGWKFFMLLAKGLRKENLQAEVHLVGHSAGSIVLAALLKQLLEGNGYVYPYLKMFTCTLYAPASTVQQFEDVYARAMDRYCLKRFFLYTLSDELETSDPSVPFYGKSMLYLISRGLEAQHGDQPIFGMEIYAKNSPSLQRMIGSKRGAWIVADVESRPVLFPTGTEVLELISMSRVHAGFSYDPVTLNSTLRTILNRNKLLEEFK</sequence>
<dbReference type="Proteomes" id="UP001596002">
    <property type="component" value="Unassembled WGS sequence"/>
</dbReference>
<protein>
    <recommendedName>
        <fullName evidence="3">Fungal lipase-like domain-containing protein</fullName>
    </recommendedName>
</protein>
<keyword evidence="2" id="KW-1185">Reference proteome</keyword>
<proteinExistence type="predicted"/>
<dbReference type="EMBL" id="JBHSHC010000044">
    <property type="protein sequence ID" value="MFC4767040.1"/>
    <property type="molecule type" value="Genomic_DNA"/>
</dbReference>
<evidence type="ECO:0008006" key="3">
    <source>
        <dbReference type="Google" id="ProtNLM"/>
    </source>
</evidence>
<dbReference type="RefSeq" id="WP_380024926.1">
    <property type="nucleotide sequence ID" value="NZ_JBHSHC010000044.1"/>
</dbReference>
<evidence type="ECO:0000313" key="2">
    <source>
        <dbReference type="Proteomes" id="UP001596002"/>
    </source>
</evidence>